<evidence type="ECO:0000313" key="2">
    <source>
        <dbReference type="EMBL" id="MBK7422134.1"/>
    </source>
</evidence>
<dbReference type="AlphaFoldDB" id="A0A9D7IGP8"/>
<sequence length="243" mass="26143">MFAFNSPPPMAKTLRVLSALLGYPDARMRGYLPEMSELLRDEGALSPARRADVDALMDTLRQADPLQAESDYVELFDRGRATSLHLFEHVHGDSRERGPALIDLGQTYENAGLILAEGELPDYLPALLEFVSTQPPDEAKAFLGEMAHILNAIFGALQQRGSAYASVLGALLDLAGEQAPAFKSFQPLAEESLDASWAEPVVFDGCSANGQSRPGQTQAIHVMPFQPVRAPGAQANPQSGVVA</sequence>
<dbReference type="NCBIfam" id="TIGR00684">
    <property type="entry name" value="narJ"/>
    <property type="match status" value="1"/>
</dbReference>
<proteinExistence type="predicted"/>
<dbReference type="InterPro" id="IPR036411">
    <property type="entry name" value="TorD-like_sf"/>
</dbReference>
<dbReference type="Gene3D" id="1.10.3480.10">
    <property type="entry name" value="TorD-like"/>
    <property type="match status" value="1"/>
</dbReference>
<organism evidence="2 3">
    <name type="scientific">Candidatus Propionivibrio dominans</name>
    <dbReference type="NCBI Taxonomy" id="2954373"/>
    <lineage>
        <taxon>Bacteria</taxon>
        <taxon>Pseudomonadati</taxon>
        <taxon>Pseudomonadota</taxon>
        <taxon>Betaproteobacteria</taxon>
        <taxon>Rhodocyclales</taxon>
        <taxon>Rhodocyclaceae</taxon>
        <taxon>Propionivibrio</taxon>
    </lineage>
</organism>
<evidence type="ECO:0000313" key="3">
    <source>
        <dbReference type="Proteomes" id="UP000886602"/>
    </source>
</evidence>
<keyword evidence="1" id="KW-0534">Nitrate assimilation</keyword>
<protein>
    <submittedName>
        <fullName evidence="2">Nitrate reductase molybdenum cofactor assembly chaperone</fullName>
    </submittedName>
</protein>
<accession>A0A9D7IGP8</accession>
<dbReference type="Proteomes" id="UP000886602">
    <property type="component" value="Unassembled WGS sequence"/>
</dbReference>
<name>A0A9D7IGP8_9RHOO</name>
<dbReference type="InterPro" id="IPR003765">
    <property type="entry name" value="NO3_reductase_chaperone_NarJ"/>
</dbReference>
<dbReference type="Pfam" id="PF02613">
    <property type="entry name" value="Nitrate_red_del"/>
    <property type="match status" value="1"/>
</dbReference>
<dbReference type="GO" id="GO:0051131">
    <property type="term" value="P:chaperone-mediated protein complex assembly"/>
    <property type="evidence" value="ECO:0007669"/>
    <property type="project" value="InterPro"/>
</dbReference>
<dbReference type="SUPFAM" id="SSF89155">
    <property type="entry name" value="TorD-like"/>
    <property type="match status" value="1"/>
</dbReference>
<dbReference type="GO" id="GO:0042128">
    <property type="term" value="P:nitrate assimilation"/>
    <property type="evidence" value="ECO:0007669"/>
    <property type="project" value="UniProtKB-KW"/>
</dbReference>
<gene>
    <name evidence="2" type="primary">narJ</name>
    <name evidence="2" type="ORF">IPJ48_02985</name>
</gene>
<reference evidence="2" key="1">
    <citation type="submission" date="2020-10" db="EMBL/GenBank/DDBJ databases">
        <title>Connecting structure to function with the recovery of over 1000 high-quality activated sludge metagenome-assembled genomes encoding full-length rRNA genes using long-read sequencing.</title>
        <authorList>
            <person name="Singleton C.M."/>
            <person name="Petriglieri F."/>
            <person name="Kristensen J.M."/>
            <person name="Kirkegaard R.H."/>
            <person name="Michaelsen T.Y."/>
            <person name="Andersen M.H."/>
            <person name="Karst S.M."/>
            <person name="Dueholm M.S."/>
            <person name="Nielsen P.H."/>
            <person name="Albertsen M."/>
        </authorList>
    </citation>
    <scope>NUCLEOTIDE SEQUENCE</scope>
    <source>
        <strain evidence="2">EsbW_18-Q3-R4-48_MAXAC.044</strain>
    </source>
</reference>
<dbReference type="EMBL" id="JADJNC010000004">
    <property type="protein sequence ID" value="MBK7422134.1"/>
    <property type="molecule type" value="Genomic_DNA"/>
</dbReference>
<dbReference type="InterPro" id="IPR020945">
    <property type="entry name" value="DMSO/NO3_reduct_chaperone"/>
</dbReference>
<dbReference type="PANTHER" id="PTHR43680">
    <property type="entry name" value="NITRATE REDUCTASE MOLYBDENUM COFACTOR ASSEMBLY CHAPERONE"/>
    <property type="match status" value="1"/>
</dbReference>
<dbReference type="PANTHER" id="PTHR43680:SF2">
    <property type="entry name" value="NITRATE REDUCTASE MOLYBDENUM COFACTOR ASSEMBLY CHAPERONE NARJ"/>
    <property type="match status" value="1"/>
</dbReference>
<comment type="caution">
    <text evidence="2">The sequence shown here is derived from an EMBL/GenBank/DDBJ whole genome shotgun (WGS) entry which is preliminary data.</text>
</comment>
<evidence type="ECO:0000256" key="1">
    <source>
        <dbReference type="ARBA" id="ARBA00023063"/>
    </source>
</evidence>
<dbReference type="GO" id="GO:0051082">
    <property type="term" value="F:unfolded protein binding"/>
    <property type="evidence" value="ECO:0007669"/>
    <property type="project" value="InterPro"/>
</dbReference>
<dbReference type="GO" id="GO:0016530">
    <property type="term" value="F:metallochaperone activity"/>
    <property type="evidence" value="ECO:0007669"/>
    <property type="project" value="TreeGrafter"/>
</dbReference>